<sequence>MIVDCITTKLTWPRILHDSEKSSFSDVSRFRGVLGFQSMGDCRAGRNLSARGKFPAVVNLNTASDHSDPQIQEKFSSSDPFALFLMLPIRF</sequence>
<reference evidence="1 2" key="1">
    <citation type="submission" date="2016-05" db="EMBL/GenBank/DDBJ databases">
        <title>Genomic and physiological characterization of Planctopirus sp. isolated from fresh water lake.</title>
        <authorList>
            <person name="Subhash Y."/>
            <person name="Ramana C."/>
        </authorList>
    </citation>
    <scope>NUCLEOTIDE SEQUENCE [LARGE SCALE GENOMIC DNA]</scope>
    <source>
        <strain evidence="1 2">JC280</strain>
    </source>
</reference>
<organism evidence="1 2">
    <name type="scientific">Planctopirus hydrillae</name>
    <dbReference type="NCBI Taxonomy" id="1841610"/>
    <lineage>
        <taxon>Bacteria</taxon>
        <taxon>Pseudomonadati</taxon>
        <taxon>Planctomycetota</taxon>
        <taxon>Planctomycetia</taxon>
        <taxon>Planctomycetales</taxon>
        <taxon>Planctomycetaceae</taxon>
        <taxon>Planctopirus</taxon>
    </lineage>
</organism>
<dbReference type="Proteomes" id="UP000094828">
    <property type="component" value="Unassembled WGS sequence"/>
</dbReference>
<accession>A0A1C3ETW0</accession>
<protein>
    <submittedName>
        <fullName evidence="1">Uncharacterized protein</fullName>
    </submittedName>
</protein>
<evidence type="ECO:0000313" key="2">
    <source>
        <dbReference type="Proteomes" id="UP000094828"/>
    </source>
</evidence>
<gene>
    <name evidence="1" type="ORF">A6X21_15365</name>
</gene>
<dbReference type="EMBL" id="LYDR01000004">
    <property type="protein sequence ID" value="ODA36721.1"/>
    <property type="molecule type" value="Genomic_DNA"/>
</dbReference>
<name>A0A1C3ETW0_9PLAN</name>
<comment type="caution">
    <text evidence="1">The sequence shown here is derived from an EMBL/GenBank/DDBJ whole genome shotgun (WGS) entry which is preliminary data.</text>
</comment>
<keyword evidence="2" id="KW-1185">Reference proteome</keyword>
<dbReference type="AlphaFoldDB" id="A0A1C3ETW0"/>
<evidence type="ECO:0000313" key="1">
    <source>
        <dbReference type="EMBL" id="ODA36721.1"/>
    </source>
</evidence>
<proteinExistence type="predicted"/>